<accession>A0A9P0BAY3</accession>
<feature type="compositionally biased region" description="Gly residues" evidence="4">
    <location>
        <begin position="1082"/>
        <end position="1096"/>
    </location>
</feature>
<feature type="compositionally biased region" description="Basic and acidic residues" evidence="4">
    <location>
        <begin position="141"/>
        <end position="154"/>
    </location>
</feature>
<dbReference type="InterPro" id="IPR001331">
    <property type="entry name" value="GDS_CDC24_CS"/>
</dbReference>
<dbReference type="Proteomes" id="UP001154078">
    <property type="component" value="Chromosome 6"/>
</dbReference>
<gene>
    <name evidence="8" type="ORF">MELIAE_LOCUS9087</name>
</gene>
<feature type="compositionally biased region" description="Basic and acidic residues" evidence="4">
    <location>
        <begin position="341"/>
        <end position="353"/>
    </location>
</feature>
<feature type="region of interest" description="Disordered" evidence="4">
    <location>
        <begin position="1180"/>
        <end position="1219"/>
    </location>
</feature>
<feature type="compositionally biased region" description="Polar residues" evidence="4">
    <location>
        <begin position="455"/>
        <end position="473"/>
    </location>
</feature>
<dbReference type="SUPFAM" id="SSF50729">
    <property type="entry name" value="PH domain-like"/>
    <property type="match status" value="1"/>
</dbReference>
<dbReference type="Gene3D" id="2.30.30.40">
    <property type="entry name" value="SH3 Domains"/>
    <property type="match status" value="1"/>
</dbReference>
<evidence type="ECO:0000256" key="4">
    <source>
        <dbReference type="SAM" id="MobiDB-lite"/>
    </source>
</evidence>
<dbReference type="OrthoDB" id="660555at2759"/>
<dbReference type="SUPFAM" id="SSF48065">
    <property type="entry name" value="DBL homology domain (DH-domain)"/>
    <property type="match status" value="1"/>
</dbReference>
<keyword evidence="1 3" id="KW-0728">SH3 domain</keyword>
<dbReference type="CDD" id="cd11828">
    <property type="entry name" value="SH3_ARHGEF9_like"/>
    <property type="match status" value="1"/>
</dbReference>
<dbReference type="InterPro" id="IPR001452">
    <property type="entry name" value="SH3_domain"/>
</dbReference>
<dbReference type="InterPro" id="IPR035899">
    <property type="entry name" value="DBL_dom_sf"/>
</dbReference>
<protein>
    <recommendedName>
        <fullName evidence="10">Spermatogenesis-associated protein 13</fullName>
    </recommendedName>
</protein>
<dbReference type="Gene3D" id="2.30.29.30">
    <property type="entry name" value="Pleckstrin-homology domain (PH domain)/Phosphotyrosine-binding domain (PTB)"/>
    <property type="match status" value="1"/>
</dbReference>
<evidence type="ECO:0000313" key="9">
    <source>
        <dbReference type="Proteomes" id="UP001154078"/>
    </source>
</evidence>
<feature type="region of interest" description="Disordered" evidence="4">
    <location>
        <begin position="486"/>
        <end position="505"/>
    </location>
</feature>
<dbReference type="PANTHER" id="PTHR45834">
    <property type="entry name" value="RHO GUANINE NUCLEOTIDE EXCHANGE FACTOR 9-RELATED"/>
    <property type="match status" value="1"/>
</dbReference>
<evidence type="ECO:0000256" key="1">
    <source>
        <dbReference type="ARBA" id="ARBA00022443"/>
    </source>
</evidence>
<evidence type="ECO:0000313" key="8">
    <source>
        <dbReference type="EMBL" id="CAH0558848.1"/>
    </source>
</evidence>
<evidence type="ECO:0000259" key="7">
    <source>
        <dbReference type="PROSITE" id="PS50010"/>
    </source>
</evidence>
<feature type="region of interest" description="Disordered" evidence="4">
    <location>
        <begin position="1751"/>
        <end position="1778"/>
    </location>
</feature>
<evidence type="ECO:0008006" key="10">
    <source>
        <dbReference type="Google" id="ProtNLM"/>
    </source>
</evidence>
<dbReference type="SMART" id="SM00233">
    <property type="entry name" value="PH"/>
    <property type="match status" value="1"/>
</dbReference>
<dbReference type="InterPro" id="IPR055251">
    <property type="entry name" value="SOS1_NGEF_PH"/>
</dbReference>
<feature type="region of interest" description="Disordered" evidence="4">
    <location>
        <begin position="62"/>
        <end position="91"/>
    </location>
</feature>
<feature type="region of interest" description="Disordered" evidence="4">
    <location>
        <begin position="514"/>
        <end position="546"/>
    </location>
</feature>
<feature type="compositionally biased region" description="Basic and acidic residues" evidence="4">
    <location>
        <begin position="950"/>
        <end position="968"/>
    </location>
</feature>
<dbReference type="PANTHER" id="PTHR45834:SF3">
    <property type="entry name" value="RHO GUANINE NUCLEOTIDE EXCHANGE FACTOR 3, ISOFORM L"/>
    <property type="match status" value="1"/>
</dbReference>
<dbReference type="PROSITE" id="PS00741">
    <property type="entry name" value="DH_1"/>
    <property type="match status" value="1"/>
</dbReference>
<dbReference type="SMART" id="SM00325">
    <property type="entry name" value="RhoGEF"/>
    <property type="match status" value="1"/>
</dbReference>
<feature type="region of interest" description="Disordered" evidence="4">
    <location>
        <begin position="1"/>
        <end position="44"/>
    </location>
</feature>
<dbReference type="InterPro" id="IPR053086">
    <property type="entry name" value="RhoGEF_domain"/>
</dbReference>
<feature type="compositionally biased region" description="Polar residues" evidence="4">
    <location>
        <begin position="657"/>
        <end position="672"/>
    </location>
</feature>
<dbReference type="PROSITE" id="PS50010">
    <property type="entry name" value="DH_2"/>
    <property type="match status" value="1"/>
</dbReference>
<feature type="compositionally biased region" description="Polar residues" evidence="4">
    <location>
        <begin position="112"/>
        <end position="124"/>
    </location>
</feature>
<feature type="compositionally biased region" description="Basic residues" evidence="4">
    <location>
        <begin position="985"/>
        <end position="995"/>
    </location>
</feature>
<feature type="compositionally biased region" description="Acidic residues" evidence="4">
    <location>
        <begin position="528"/>
        <end position="537"/>
    </location>
</feature>
<evidence type="ECO:0000259" key="6">
    <source>
        <dbReference type="PROSITE" id="PS50003"/>
    </source>
</evidence>
<feature type="compositionally biased region" description="Low complexity" evidence="4">
    <location>
        <begin position="493"/>
        <end position="505"/>
    </location>
</feature>
<proteinExistence type="predicted"/>
<sequence>MSREDRERHKKPECSNIQRPQNTKRKSGLKQQTSKSGSSLKMTVQDFVRMDPGYTRNIEHLVFPSGRRSMPQVISAETKDKKQTEDPGKTKFRLKQMFEMTKQIEKHYAEKSPSNKNARINKSVDSILDESRNSRSSRSLDAGRRWKSTNEDPPVRQNSLLKHMPSSSRLIPSPVTDPDIPSKSTSRGPNVSVLHLRSTSEPWETASNNSYGGAVSRTYLSGRSSKAKNPPPLTKHQSLGTSSNLNHNTTKWGKSPSFHSVGEVKDHEPYRQVDNQCNRELSPVRWCDMPVQGVFLGRSGWVQVQQRSVDVLQKYEEEKRLQKQPTKKNLSAFHYNSEPGNHYDKPRTKEVQRPQHLLLNTQSYDYRSSRTPSPVIPLASYSPPSLTPIISPPPAFQDKNKAHQNSRSFFGKTPFLPRYDAIEDSDVSPPSSPPNKPWKSFAPNLPAPLVHKKTSPSNDKPSKRQTGGIPQTKSLEDTSAIRRTTFGERFRESPSSSSSSMGFKSLDSTVNRNILPRLSENTDSSIDTYEDADDEDNSSSLNISMNPVPNAVLNRVVSPRQYFRQPLRKSPGSSDTLQPSCNSSSSSSTESFEFVAPQQLRRSAPVRGNQKQQQLEESIRVRRSRSLQLPEKNASNMSSSRISPQHTNIQRGLPKTGSLQERPSRSSNQQIRSMDEEVINVDLLREAEVVTEYLYGNRSRAAAQALLTHRFNNNNNITSKEEVNDDVWKPRKDGLTVYYVGKPRTNGSQKLLVRGSTTPNIPNPRSNTPYDFWPHCANRDAHYMMRQSQSYPTHQRSLDSVTDNFRGSRILPDLCRREPAQRRVSPNRAPSEERRPPVPTRGPSRNVSPREDACNTIQSRPGSAPTEQRAPSMDQQQRSLSLPKSFLTNTTPNGSQLGIKRTGTESTKSSPGCHRKEPQTAPATPLHESNRQRSPAPSGNRRIKALSTTRLEENRKWKSKNESTEKEPTGNLNANNASTDSVLQKFRKRISRLQSKKSTSRDSEDVEERLSPQPIKPTENEKLSNLDAPLSPVETKEPIIEQRHRFGGMVWRSSKEKKKLNKAARNAKCNSGDSGIHIEMVSGGGCSGRATGGGGDSSESHDTDQQATDETDSPPTIRWRTSHPKLNRPHSELFNQILIDKFKADLKERAHIHQHVRRTRSDLGGQRLLNWDPRASYRRMMSSPAHPRSWQGGNSPTKKPPPTQSATASPPEVQLRNPCRRGHLRRSLSQPIDIDKLSPLVRPKALGLRAGVNSEDEQDMRMGTTSEDETMSDSESSIVSLTERKKSLELAMDEEMIVLAEAVFDHVAIEAEELVFAAGDVIEVLETANRDWWWGSTNGRSGWFPAHFVRLRVSQEDTVEDCLAAMASGRPVASSMRRRTSISLLSNDQVRTSVVRELVHTERDFVKVLRDVADGYISECRKRSDMFTAEQIETIFINLENILSFQSEFLKDLEDCIDWESPYKSCVGSCFLKHKDGFRMYSDYCNSHPMASAALQELNQFNNYSKFFEACRLMRGLIEIPLDGYLLTPVQRICKYPLQLAELLKYTRIEHKDHENIKEALEVMRGVAMLINERKRRMESLEKLAAWQLRVEGWEGEDLIETSSQLIYQGEVAKVTSGMWSNNITLFLFDHQIVYCKKTSSGKNRKYQHLLQDLLKRSTYVYKGRICLDTCEVIDVNDGKDIHSGVSVRYAIKLYSCVRDKWLLFCCRSAEDKRRWLQLFAEERKLVAKDRDSGLDDFPPSARHLARMAAKIQRRPPKKPRSKPKCGRNFKHDSGYMGSNLQLNSNSNSLGRKVGTWFSFGGSKKTRHQQSAVS</sequence>
<dbReference type="PROSITE" id="PS50003">
    <property type="entry name" value="PH_DOMAIN"/>
    <property type="match status" value="1"/>
</dbReference>
<feature type="domain" description="DH" evidence="7">
    <location>
        <begin position="1390"/>
        <end position="1574"/>
    </location>
</feature>
<feature type="compositionally biased region" description="Polar residues" evidence="4">
    <location>
        <begin position="633"/>
        <end position="650"/>
    </location>
</feature>
<feature type="region of interest" description="Disordered" evidence="4">
    <location>
        <begin position="319"/>
        <end position="354"/>
    </location>
</feature>
<feature type="domain" description="SH3" evidence="5">
    <location>
        <begin position="1295"/>
        <end position="1354"/>
    </location>
</feature>
<feature type="domain" description="PH" evidence="6">
    <location>
        <begin position="1605"/>
        <end position="1725"/>
    </location>
</feature>
<feature type="compositionally biased region" description="Basic residues" evidence="4">
    <location>
        <begin position="1752"/>
        <end position="1769"/>
    </location>
</feature>
<dbReference type="SUPFAM" id="SSF50044">
    <property type="entry name" value="SH3-domain"/>
    <property type="match status" value="1"/>
</dbReference>
<feature type="compositionally biased region" description="Polar residues" evidence="4">
    <location>
        <begin position="235"/>
        <end position="252"/>
    </location>
</feature>
<dbReference type="InterPro" id="IPR000219">
    <property type="entry name" value="DH_dom"/>
</dbReference>
<name>A0A9P0BAY3_BRAAE</name>
<feature type="compositionally biased region" description="Basic and acidic residues" evidence="4">
    <location>
        <begin position="77"/>
        <end position="89"/>
    </location>
</feature>
<dbReference type="GO" id="GO:0035556">
    <property type="term" value="P:intracellular signal transduction"/>
    <property type="evidence" value="ECO:0007669"/>
    <property type="project" value="InterPro"/>
</dbReference>
<dbReference type="CDD" id="cd00160">
    <property type="entry name" value="RhoGEF"/>
    <property type="match status" value="1"/>
</dbReference>
<keyword evidence="9" id="KW-1185">Reference proteome</keyword>
<dbReference type="InterPro" id="IPR036028">
    <property type="entry name" value="SH3-like_dom_sf"/>
</dbReference>
<feature type="region of interest" description="Disordered" evidence="4">
    <location>
        <begin position="221"/>
        <end position="261"/>
    </location>
</feature>
<dbReference type="Pfam" id="PF07653">
    <property type="entry name" value="SH3_2"/>
    <property type="match status" value="1"/>
</dbReference>
<dbReference type="CDD" id="cd01224">
    <property type="entry name" value="PH_Collybistin_ASEF"/>
    <property type="match status" value="1"/>
</dbReference>
<feature type="region of interest" description="Disordered" evidence="4">
    <location>
        <begin position="389"/>
        <end position="480"/>
    </location>
</feature>
<feature type="compositionally biased region" description="Polar residues" evidence="4">
    <location>
        <begin position="873"/>
        <end position="896"/>
    </location>
</feature>
<feature type="region of interest" description="Disordered" evidence="4">
    <location>
        <begin position="565"/>
        <end position="673"/>
    </location>
</feature>
<dbReference type="PROSITE" id="PS50002">
    <property type="entry name" value="SH3"/>
    <property type="match status" value="1"/>
</dbReference>
<dbReference type="InterPro" id="IPR011993">
    <property type="entry name" value="PH-like_dom_sf"/>
</dbReference>
<dbReference type="EMBL" id="OV121137">
    <property type="protein sequence ID" value="CAH0558848.1"/>
    <property type="molecule type" value="Genomic_DNA"/>
</dbReference>
<feature type="region of interest" description="Disordered" evidence="4">
    <location>
        <begin position="1053"/>
        <end position="1127"/>
    </location>
</feature>
<evidence type="ECO:0000259" key="5">
    <source>
        <dbReference type="PROSITE" id="PS50002"/>
    </source>
</evidence>
<keyword evidence="2" id="KW-0344">Guanine-nucleotide releasing factor</keyword>
<dbReference type="GO" id="GO:0005829">
    <property type="term" value="C:cytosol"/>
    <property type="evidence" value="ECO:0007669"/>
    <property type="project" value="TreeGrafter"/>
</dbReference>
<dbReference type="GO" id="GO:0005085">
    <property type="term" value="F:guanyl-nucleotide exchange factor activity"/>
    <property type="evidence" value="ECO:0007669"/>
    <property type="project" value="UniProtKB-KW"/>
</dbReference>
<dbReference type="SMART" id="SM00326">
    <property type="entry name" value="SH3"/>
    <property type="match status" value="1"/>
</dbReference>
<feature type="compositionally biased region" description="Basic and acidic residues" evidence="4">
    <location>
        <begin position="1"/>
        <end position="13"/>
    </location>
</feature>
<reference evidence="8" key="1">
    <citation type="submission" date="2021-12" db="EMBL/GenBank/DDBJ databases">
        <authorList>
            <person name="King R."/>
        </authorList>
    </citation>
    <scope>NUCLEOTIDE SEQUENCE</scope>
</reference>
<dbReference type="Gene3D" id="1.20.900.10">
    <property type="entry name" value="Dbl homology (DH) domain"/>
    <property type="match status" value="1"/>
</dbReference>
<evidence type="ECO:0000256" key="2">
    <source>
        <dbReference type="ARBA" id="ARBA00022658"/>
    </source>
</evidence>
<organism evidence="8 9">
    <name type="scientific">Brassicogethes aeneus</name>
    <name type="common">Rape pollen beetle</name>
    <name type="synonym">Meligethes aeneus</name>
    <dbReference type="NCBI Taxonomy" id="1431903"/>
    <lineage>
        <taxon>Eukaryota</taxon>
        <taxon>Metazoa</taxon>
        <taxon>Ecdysozoa</taxon>
        <taxon>Arthropoda</taxon>
        <taxon>Hexapoda</taxon>
        <taxon>Insecta</taxon>
        <taxon>Pterygota</taxon>
        <taxon>Neoptera</taxon>
        <taxon>Endopterygota</taxon>
        <taxon>Coleoptera</taxon>
        <taxon>Polyphaga</taxon>
        <taxon>Cucujiformia</taxon>
        <taxon>Nitidulidae</taxon>
        <taxon>Meligethinae</taxon>
        <taxon>Brassicogethes</taxon>
    </lineage>
</organism>
<dbReference type="InterPro" id="IPR001849">
    <property type="entry name" value="PH_domain"/>
</dbReference>
<feature type="region of interest" description="Disordered" evidence="4">
    <location>
        <begin position="106"/>
        <end position="193"/>
    </location>
</feature>
<feature type="compositionally biased region" description="Polar residues" evidence="4">
    <location>
        <begin position="29"/>
        <end position="42"/>
    </location>
</feature>
<dbReference type="Pfam" id="PF22697">
    <property type="entry name" value="SOS1_NGEF_PH"/>
    <property type="match status" value="1"/>
</dbReference>
<feature type="region of interest" description="Disordered" evidence="4">
    <location>
        <begin position="810"/>
        <end position="1031"/>
    </location>
</feature>
<feature type="compositionally biased region" description="Low complexity" evidence="4">
    <location>
        <begin position="580"/>
        <end position="591"/>
    </location>
</feature>
<feature type="compositionally biased region" description="Polar residues" evidence="4">
    <location>
        <begin position="970"/>
        <end position="982"/>
    </location>
</feature>
<evidence type="ECO:0000256" key="3">
    <source>
        <dbReference type="PROSITE-ProRule" id="PRU00192"/>
    </source>
</evidence>
<feature type="region of interest" description="Disordered" evidence="4">
    <location>
        <begin position="1253"/>
        <end position="1278"/>
    </location>
</feature>
<dbReference type="Pfam" id="PF00621">
    <property type="entry name" value="RhoGEF"/>
    <property type="match status" value="1"/>
</dbReference>
<feature type="compositionally biased region" description="Polar residues" evidence="4">
    <location>
        <begin position="156"/>
        <end position="170"/>
    </location>
</feature>